<feature type="region of interest" description="Disordered" evidence="1">
    <location>
        <begin position="178"/>
        <end position="209"/>
    </location>
</feature>
<keyword evidence="3" id="KW-1185">Reference proteome</keyword>
<feature type="compositionally biased region" description="Low complexity" evidence="1">
    <location>
        <begin position="178"/>
        <end position="191"/>
    </location>
</feature>
<protein>
    <submittedName>
        <fullName evidence="2">Uncharacterized protein</fullName>
    </submittedName>
</protein>
<name>A0A1B9H443_9TREE</name>
<reference evidence="3" key="2">
    <citation type="submission" date="2013-12" db="EMBL/GenBank/DDBJ databases">
        <title>Evolution of pathogenesis and genome organization in the Tremellales.</title>
        <authorList>
            <person name="Cuomo C."/>
            <person name="Litvintseva A."/>
            <person name="Heitman J."/>
            <person name="Chen Y."/>
            <person name="Sun S."/>
            <person name="Springer D."/>
            <person name="Dromer F."/>
            <person name="Young S."/>
            <person name="Zeng Q."/>
            <person name="Chapman S."/>
            <person name="Gujja S."/>
            <person name="Saif S."/>
            <person name="Birren B."/>
        </authorList>
    </citation>
    <scope>NUCLEOTIDE SEQUENCE [LARGE SCALE GENOMIC DNA]</scope>
    <source>
        <strain evidence="3">BCC8398</strain>
    </source>
</reference>
<evidence type="ECO:0000313" key="3">
    <source>
        <dbReference type="Proteomes" id="UP000092666"/>
    </source>
</evidence>
<feature type="compositionally biased region" description="Polar residues" evidence="1">
    <location>
        <begin position="22"/>
        <end position="32"/>
    </location>
</feature>
<dbReference type="Proteomes" id="UP000092666">
    <property type="component" value="Unassembled WGS sequence"/>
</dbReference>
<proteinExistence type="predicted"/>
<evidence type="ECO:0000256" key="1">
    <source>
        <dbReference type="SAM" id="MobiDB-lite"/>
    </source>
</evidence>
<evidence type="ECO:0000313" key="2">
    <source>
        <dbReference type="EMBL" id="OCF38028.1"/>
    </source>
</evidence>
<feature type="region of interest" description="Disordered" evidence="1">
    <location>
        <begin position="1"/>
        <end position="39"/>
    </location>
</feature>
<feature type="compositionally biased region" description="Low complexity" evidence="1">
    <location>
        <begin position="1"/>
        <end position="21"/>
    </location>
</feature>
<dbReference type="STRING" id="1296120.A0A1B9H443"/>
<organism evidence="2 3">
    <name type="scientific">Kwoniella heveanensis BCC8398</name>
    <dbReference type="NCBI Taxonomy" id="1296120"/>
    <lineage>
        <taxon>Eukaryota</taxon>
        <taxon>Fungi</taxon>
        <taxon>Dikarya</taxon>
        <taxon>Basidiomycota</taxon>
        <taxon>Agaricomycotina</taxon>
        <taxon>Tremellomycetes</taxon>
        <taxon>Tremellales</taxon>
        <taxon>Cryptococcaceae</taxon>
        <taxon>Kwoniella</taxon>
    </lineage>
</organism>
<gene>
    <name evidence="2" type="ORF">I316_00252</name>
</gene>
<reference evidence="2 3" key="1">
    <citation type="submission" date="2013-07" db="EMBL/GenBank/DDBJ databases">
        <title>The Genome Sequence of Cryptococcus heveanensis BCC8398.</title>
        <authorList>
            <consortium name="The Broad Institute Genome Sequencing Platform"/>
            <person name="Cuomo C."/>
            <person name="Litvintseva A."/>
            <person name="Chen Y."/>
            <person name="Heitman J."/>
            <person name="Sun S."/>
            <person name="Springer D."/>
            <person name="Dromer F."/>
            <person name="Young S.K."/>
            <person name="Zeng Q."/>
            <person name="Gargeya S."/>
            <person name="Fitzgerald M."/>
            <person name="Abouelleil A."/>
            <person name="Alvarado L."/>
            <person name="Berlin A.M."/>
            <person name="Chapman S.B."/>
            <person name="Dewar J."/>
            <person name="Goldberg J."/>
            <person name="Griggs A."/>
            <person name="Gujja S."/>
            <person name="Hansen M."/>
            <person name="Howarth C."/>
            <person name="Imamovic A."/>
            <person name="Larimer J."/>
            <person name="McCowan C."/>
            <person name="Murphy C."/>
            <person name="Pearson M."/>
            <person name="Priest M."/>
            <person name="Roberts A."/>
            <person name="Saif S."/>
            <person name="Shea T."/>
            <person name="Sykes S."/>
            <person name="Wortman J."/>
            <person name="Nusbaum C."/>
            <person name="Birren B."/>
        </authorList>
    </citation>
    <scope>NUCLEOTIDE SEQUENCE [LARGE SCALE GENOMIC DNA]</scope>
    <source>
        <strain evidence="2 3">BCC8398</strain>
    </source>
</reference>
<dbReference type="Gene3D" id="2.60.120.260">
    <property type="entry name" value="Galactose-binding domain-like"/>
    <property type="match status" value="1"/>
</dbReference>
<sequence length="293" mass="30693">MSADNQNQNNNQSNNNGDQNNPTEGGDNQNIVTLDDADSNWTYGGDTWGTNHTDDPMTPQYSEGTFHTTTVHQAWAQLCWTGQDITIFGAKRSNHGLYATVVDNGEIVWGDGFSEKPQIQAVLFASQGLEWGDHQVVISNQNKVNVTKNRIWFDVDHATFTGWPIDCNSLPEASVTPSGTIAPAIAPTPATNGESNSTDPSSATDGSATLFNATSTAPLNSTSAPLSGISTLSSTVSPTTTVTLSSSSSSSAAATTSAGAVAGSDSGAGRSVAFDGQLALFGMLAFYLFKRLI</sequence>
<dbReference type="OrthoDB" id="2563669at2759"/>
<dbReference type="EMBL" id="KI669492">
    <property type="protein sequence ID" value="OCF38028.1"/>
    <property type="molecule type" value="Genomic_DNA"/>
</dbReference>
<dbReference type="AlphaFoldDB" id="A0A1B9H443"/>
<accession>A0A1B9H443</accession>
<feature type="compositionally biased region" description="Polar residues" evidence="1">
    <location>
        <begin position="192"/>
        <end position="209"/>
    </location>
</feature>